<dbReference type="PANTHER" id="PTHR43235">
    <property type="entry name" value="GLUTAMINE AMIDOTRANSFERASE PB2B2.05-RELATED"/>
    <property type="match status" value="1"/>
</dbReference>
<dbReference type="GO" id="GO:0033969">
    <property type="term" value="F:gamma-glutamyl-gamma-aminobutyrate hydrolase activity"/>
    <property type="evidence" value="ECO:0007669"/>
    <property type="project" value="TreeGrafter"/>
</dbReference>
<evidence type="ECO:0000313" key="1">
    <source>
        <dbReference type="EMBL" id="SEN06684.1"/>
    </source>
</evidence>
<protein>
    <submittedName>
        <fullName evidence="1">Putative glutamine amidotransferase</fullName>
    </submittedName>
</protein>
<dbReference type="InterPro" id="IPR011697">
    <property type="entry name" value="Peptidase_C26"/>
</dbReference>
<proteinExistence type="predicted"/>
<dbReference type="Proteomes" id="UP000199695">
    <property type="component" value="Unassembled WGS sequence"/>
</dbReference>
<dbReference type="GO" id="GO:0016740">
    <property type="term" value="F:transferase activity"/>
    <property type="evidence" value="ECO:0007669"/>
    <property type="project" value="UniProtKB-KW"/>
</dbReference>
<keyword evidence="1" id="KW-0315">Glutamine amidotransferase</keyword>
<dbReference type="RefSeq" id="WP_342027741.1">
    <property type="nucleotide sequence ID" value="NZ_FOCQ01000005.1"/>
</dbReference>
<dbReference type="PROSITE" id="PS51273">
    <property type="entry name" value="GATASE_TYPE_1"/>
    <property type="match status" value="1"/>
</dbReference>
<dbReference type="GO" id="GO:0005829">
    <property type="term" value="C:cytosol"/>
    <property type="evidence" value="ECO:0007669"/>
    <property type="project" value="TreeGrafter"/>
</dbReference>
<dbReference type="InterPro" id="IPR029062">
    <property type="entry name" value="Class_I_gatase-like"/>
</dbReference>
<name>A0A1H8DIU7_9BACL</name>
<keyword evidence="1" id="KW-0808">Transferase</keyword>
<dbReference type="InterPro" id="IPR044668">
    <property type="entry name" value="PuuD-like"/>
</dbReference>
<keyword evidence="2" id="KW-1185">Reference proteome</keyword>
<accession>A0A1H8DIU7</accession>
<dbReference type="Pfam" id="PF07722">
    <property type="entry name" value="Peptidase_C26"/>
    <property type="match status" value="1"/>
</dbReference>
<organism evidence="1 2">
    <name type="scientific">Lihuaxuella thermophila</name>
    <dbReference type="NCBI Taxonomy" id="1173111"/>
    <lineage>
        <taxon>Bacteria</taxon>
        <taxon>Bacillati</taxon>
        <taxon>Bacillota</taxon>
        <taxon>Bacilli</taxon>
        <taxon>Bacillales</taxon>
        <taxon>Thermoactinomycetaceae</taxon>
        <taxon>Lihuaxuella</taxon>
    </lineage>
</organism>
<evidence type="ECO:0000313" key="2">
    <source>
        <dbReference type="Proteomes" id="UP000199695"/>
    </source>
</evidence>
<dbReference type="SUPFAM" id="SSF52317">
    <property type="entry name" value="Class I glutamine amidotransferase-like"/>
    <property type="match status" value="1"/>
</dbReference>
<gene>
    <name evidence="1" type="ORF">SAMN05444955_105184</name>
</gene>
<sequence length="236" mass="25643">MPKVGITMSTEQKKLFVNRDYSDAIIQAGGIPFLLPYTEDPAIIGEMAAGCDGLLLSGGGDIDPAFFGEEPVPGLGDIVPERDQMEILLIREFMKQKKPILGICRGCQILNVALGGDMYQDLTSQKTPLLQHSQKAPRNHASHTIEIKEGSLLKSIVGKSSARVNSYHHQAVRVMASSLTASAWARDGVIEAIEGKNDPFVLGVQWHPESMMLSHADAQKLFRAFVEACGQRQSSG</sequence>
<dbReference type="FunFam" id="3.40.50.880:FF:000030">
    <property type="entry name" value="Gamma-glutamyl-gamma-aminobutyrate hydrolase PuuD"/>
    <property type="match status" value="1"/>
</dbReference>
<dbReference type="CDD" id="cd01745">
    <property type="entry name" value="GATase1_2"/>
    <property type="match status" value="1"/>
</dbReference>
<dbReference type="PANTHER" id="PTHR43235:SF1">
    <property type="entry name" value="GLUTAMINE AMIDOTRANSFERASE PB2B2.05-RELATED"/>
    <property type="match status" value="1"/>
</dbReference>
<dbReference type="EMBL" id="FOCQ01000005">
    <property type="protein sequence ID" value="SEN06684.1"/>
    <property type="molecule type" value="Genomic_DNA"/>
</dbReference>
<dbReference type="STRING" id="1173111.SAMN05444955_105184"/>
<dbReference type="GO" id="GO:0006598">
    <property type="term" value="P:polyamine catabolic process"/>
    <property type="evidence" value="ECO:0007669"/>
    <property type="project" value="TreeGrafter"/>
</dbReference>
<dbReference type="Gene3D" id="3.40.50.880">
    <property type="match status" value="1"/>
</dbReference>
<dbReference type="AlphaFoldDB" id="A0A1H8DIU7"/>
<reference evidence="1 2" key="1">
    <citation type="submission" date="2016-10" db="EMBL/GenBank/DDBJ databases">
        <authorList>
            <person name="de Groot N.N."/>
        </authorList>
    </citation>
    <scope>NUCLEOTIDE SEQUENCE [LARGE SCALE GENOMIC DNA]</scope>
    <source>
        <strain evidence="1 2">DSM 46701</strain>
    </source>
</reference>